<sequence>MLLLTFRNYTRLAGIFMAHVLIVTITASSLADIPADGVPRSIHMYMLPFSAAVFFLFNREGIYLRIILPLTSALIFLAFSIDIPLLRQFDFIGTSAFGVPGVWVNNITALSVTAVVAVLMQANINARRTLEADMRRAVARGEFELHFQPQAGRDGQVLGFEALLRWKHSSRGGISPKEFIPLAEETGLIIPIGDWVLRMACAQLVQWSRSPQTADLTLAVNVSAVQFRQPDFVEHVKAIVRLSGAEAGGLKLELTESALAEDPDVVLERMQALRDFGIKWSLDDFGTGYSSLSSLKRFPFDQIKIDQSFIRDLLSDGRNMAIVDTIIRLARSLNLTIIAEGVETEAQLKALDEAGCAYYQGYLFGKPMPLGELGALISRKPGVAGVALPAAPI</sequence>
<comment type="caution">
    <text evidence="3">The sequence shown here is derived from an EMBL/GenBank/DDBJ whole genome shotgun (WGS) entry which is preliminary data.</text>
</comment>
<dbReference type="SUPFAM" id="SSF141868">
    <property type="entry name" value="EAL domain-like"/>
    <property type="match status" value="1"/>
</dbReference>
<feature type="transmembrane region" description="Helical" evidence="1">
    <location>
        <begin position="42"/>
        <end position="59"/>
    </location>
</feature>
<evidence type="ECO:0000313" key="3">
    <source>
        <dbReference type="EMBL" id="MBD8894106.1"/>
    </source>
</evidence>
<feature type="domain" description="EAL" evidence="2">
    <location>
        <begin position="127"/>
        <end position="381"/>
    </location>
</feature>
<feature type="transmembrane region" description="Helical" evidence="1">
    <location>
        <begin position="12"/>
        <end position="30"/>
    </location>
</feature>
<keyword evidence="4" id="KW-1185">Reference proteome</keyword>
<dbReference type="Proteomes" id="UP000632063">
    <property type="component" value="Unassembled WGS sequence"/>
</dbReference>
<proteinExistence type="predicted"/>
<dbReference type="InterPro" id="IPR050706">
    <property type="entry name" value="Cyclic-di-GMP_PDE-like"/>
</dbReference>
<reference evidence="3 4" key="2">
    <citation type="journal article" date="2021" name="Int. J. Syst. Evol. Microbiol.">
        <title>Roseibium litorale sp. nov., isolated from a tidal flat sediment and proposal for the reclassification of Labrenzia polysiphoniae as Roseibium polysiphoniae comb. nov.</title>
        <authorList>
            <person name="Liu Y."/>
            <person name="Pei T."/>
            <person name="Du J."/>
            <person name="Chao M."/>
            <person name="Deng M.R."/>
            <person name="Zhu H."/>
        </authorList>
    </citation>
    <scope>NUCLEOTIDE SEQUENCE [LARGE SCALE GENOMIC DNA]</scope>
    <source>
        <strain evidence="3 4">4C16A</strain>
    </source>
</reference>
<dbReference type="EMBL" id="JACYXI010000020">
    <property type="protein sequence ID" value="MBD8894106.1"/>
    <property type="molecule type" value="Genomic_DNA"/>
</dbReference>
<keyword evidence="1" id="KW-0472">Membrane</keyword>
<dbReference type="InterPro" id="IPR001633">
    <property type="entry name" value="EAL_dom"/>
</dbReference>
<keyword evidence="1" id="KW-1133">Transmembrane helix</keyword>
<evidence type="ECO:0000313" key="4">
    <source>
        <dbReference type="Proteomes" id="UP000632063"/>
    </source>
</evidence>
<reference evidence="4" key="1">
    <citation type="submission" date="2020-09" db="EMBL/GenBank/DDBJ databases">
        <title>The genome sequence of strain Labrenzia suaedae 4C16A.</title>
        <authorList>
            <person name="Liu Y."/>
        </authorList>
    </citation>
    <scope>NUCLEOTIDE SEQUENCE [LARGE SCALE GENOMIC DNA]</scope>
    <source>
        <strain evidence="4">4C16A</strain>
    </source>
</reference>
<feature type="transmembrane region" description="Helical" evidence="1">
    <location>
        <begin position="106"/>
        <end position="126"/>
    </location>
</feature>
<dbReference type="InterPro" id="IPR035919">
    <property type="entry name" value="EAL_sf"/>
</dbReference>
<gene>
    <name evidence="3" type="ORF">IG616_21380</name>
</gene>
<organism evidence="3 4">
    <name type="scientific">Roseibium litorale</name>
    <dbReference type="NCBI Taxonomy" id="2803841"/>
    <lineage>
        <taxon>Bacteria</taxon>
        <taxon>Pseudomonadati</taxon>
        <taxon>Pseudomonadota</taxon>
        <taxon>Alphaproteobacteria</taxon>
        <taxon>Hyphomicrobiales</taxon>
        <taxon>Stappiaceae</taxon>
        <taxon>Roseibium</taxon>
    </lineage>
</organism>
<dbReference type="PANTHER" id="PTHR33121:SF71">
    <property type="entry name" value="OXYGEN SENSOR PROTEIN DOSP"/>
    <property type="match status" value="1"/>
</dbReference>
<dbReference type="RefSeq" id="WP_192150740.1">
    <property type="nucleotide sequence ID" value="NZ_JACYXI010000020.1"/>
</dbReference>
<accession>A0ABR9CT94</accession>
<name>A0ABR9CT94_9HYPH</name>
<dbReference type="CDD" id="cd01948">
    <property type="entry name" value="EAL"/>
    <property type="match status" value="1"/>
</dbReference>
<evidence type="ECO:0000259" key="2">
    <source>
        <dbReference type="PROSITE" id="PS50883"/>
    </source>
</evidence>
<evidence type="ECO:0000256" key="1">
    <source>
        <dbReference type="SAM" id="Phobius"/>
    </source>
</evidence>
<dbReference type="Pfam" id="PF00563">
    <property type="entry name" value="EAL"/>
    <property type="match status" value="1"/>
</dbReference>
<dbReference type="PANTHER" id="PTHR33121">
    <property type="entry name" value="CYCLIC DI-GMP PHOSPHODIESTERASE PDEF"/>
    <property type="match status" value="1"/>
</dbReference>
<keyword evidence="1" id="KW-0812">Transmembrane</keyword>
<feature type="transmembrane region" description="Helical" evidence="1">
    <location>
        <begin position="66"/>
        <end position="86"/>
    </location>
</feature>
<protein>
    <submittedName>
        <fullName evidence="3">EAL domain-containing protein</fullName>
    </submittedName>
</protein>
<dbReference type="Gene3D" id="3.20.20.450">
    <property type="entry name" value="EAL domain"/>
    <property type="match status" value="1"/>
</dbReference>
<dbReference type="PROSITE" id="PS50883">
    <property type="entry name" value="EAL"/>
    <property type="match status" value="1"/>
</dbReference>
<dbReference type="SMART" id="SM00052">
    <property type="entry name" value="EAL"/>
    <property type="match status" value="1"/>
</dbReference>